<sequence length="251" mass="27563">MADKTLYPGVALVTGAASGIGRGIAYAFAREGCLRITIADFNQAGLQETYDQIKSAFKQVEILSCVVDVSKADDVARMLDETIAKFGRVDYAVNAAGVLGGARRSHEMSIEEFDQITQVDYRGCWLCSREELKHMVQQEPLPTHDGRPGNRGIPRTTSEVRQTKGTQDPELTLPAVNCVCPGLIGTRMVNDSIDYFRPAISIAPMNSTSLMQTEWAPWMRWLTAFYSYAAAKQHLFKALLSLSTGDTGSTE</sequence>
<organism evidence="4 5">
    <name type="scientific">Rasamsonia emersonii (strain ATCC 16479 / CBS 393.64 / IMI 116815)</name>
    <dbReference type="NCBI Taxonomy" id="1408163"/>
    <lineage>
        <taxon>Eukaryota</taxon>
        <taxon>Fungi</taxon>
        <taxon>Dikarya</taxon>
        <taxon>Ascomycota</taxon>
        <taxon>Pezizomycotina</taxon>
        <taxon>Eurotiomycetes</taxon>
        <taxon>Eurotiomycetidae</taxon>
        <taxon>Eurotiales</taxon>
        <taxon>Trichocomaceae</taxon>
        <taxon>Rasamsonia</taxon>
    </lineage>
</organism>
<dbReference type="Gene3D" id="3.40.50.720">
    <property type="entry name" value="NAD(P)-binding Rossmann-like Domain"/>
    <property type="match status" value="1"/>
</dbReference>
<dbReference type="InterPro" id="IPR036291">
    <property type="entry name" value="NAD(P)-bd_dom_sf"/>
</dbReference>
<name>A0A0F4YJ54_RASE3</name>
<keyword evidence="5" id="KW-1185">Reference proteome</keyword>
<reference evidence="4 5" key="1">
    <citation type="submission" date="2015-04" db="EMBL/GenBank/DDBJ databases">
        <authorList>
            <person name="Heijne W.H."/>
            <person name="Fedorova N.D."/>
            <person name="Nierman W.C."/>
            <person name="Vollebregt A.W."/>
            <person name="Zhao Z."/>
            <person name="Wu L."/>
            <person name="Kumar M."/>
            <person name="Stam H."/>
            <person name="van den Berg M.A."/>
            <person name="Pel H.J."/>
        </authorList>
    </citation>
    <scope>NUCLEOTIDE SEQUENCE [LARGE SCALE GENOMIC DNA]</scope>
    <source>
        <strain evidence="4 5">CBS 393.64</strain>
    </source>
</reference>
<evidence type="ECO:0000256" key="3">
    <source>
        <dbReference type="SAM" id="MobiDB-lite"/>
    </source>
</evidence>
<dbReference type="GeneID" id="25320408"/>
<protein>
    <submittedName>
        <fullName evidence="4">Uncharacterized protein</fullName>
    </submittedName>
</protein>
<dbReference type="Pfam" id="PF00106">
    <property type="entry name" value="adh_short"/>
    <property type="match status" value="1"/>
</dbReference>
<dbReference type="RefSeq" id="XP_013324518.1">
    <property type="nucleotide sequence ID" value="XM_013469064.1"/>
</dbReference>
<evidence type="ECO:0000256" key="2">
    <source>
        <dbReference type="ARBA" id="ARBA00022857"/>
    </source>
</evidence>
<dbReference type="CDD" id="cd05233">
    <property type="entry name" value="SDR_c"/>
    <property type="match status" value="1"/>
</dbReference>
<dbReference type="Proteomes" id="UP000053958">
    <property type="component" value="Unassembled WGS sequence"/>
</dbReference>
<dbReference type="AlphaFoldDB" id="A0A0F4YJ54"/>
<dbReference type="SUPFAM" id="SSF51735">
    <property type="entry name" value="NAD(P)-binding Rossmann-fold domains"/>
    <property type="match status" value="1"/>
</dbReference>
<feature type="compositionally biased region" description="Polar residues" evidence="3">
    <location>
        <begin position="155"/>
        <end position="166"/>
    </location>
</feature>
<dbReference type="EMBL" id="LASV01000530">
    <property type="protein sequence ID" value="KKA17906.1"/>
    <property type="molecule type" value="Genomic_DNA"/>
</dbReference>
<proteinExistence type="inferred from homology"/>
<evidence type="ECO:0000313" key="4">
    <source>
        <dbReference type="EMBL" id="KKA17906.1"/>
    </source>
</evidence>
<dbReference type="OrthoDB" id="5840532at2759"/>
<dbReference type="PANTHER" id="PTHR42760">
    <property type="entry name" value="SHORT-CHAIN DEHYDROGENASES/REDUCTASES FAMILY MEMBER"/>
    <property type="match status" value="1"/>
</dbReference>
<evidence type="ECO:0000256" key="1">
    <source>
        <dbReference type="ARBA" id="ARBA00006484"/>
    </source>
</evidence>
<gene>
    <name evidence="4" type="ORF">T310_8148</name>
</gene>
<comment type="similarity">
    <text evidence="1">Belongs to the short-chain dehydrogenases/reductases (SDR) family.</text>
</comment>
<dbReference type="InterPro" id="IPR002347">
    <property type="entry name" value="SDR_fam"/>
</dbReference>
<keyword evidence="2" id="KW-0521">NADP</keyword>
<comment type="caution">
    <text evidence="4">The sequence shown here is derived from an EMBL/GenBank/DDBJ whole genome shotgun (WGS) entry which is preliminary data.</text>
</comment>
<feature type="region of interest" description="Disordered" evidence="3">
    <location>
        <begin position="140"/>
        <end position="166"/>
    </location>
</feature>
<dbReference type="GO" id="GO:0016616">
    <property type="term" value="F:oxidoreductase activity, acting on the CH-OH group of donors, NAD or NADP as acceptor"/>
    <property type="evidence" value="ECO:0007669"/>
    <property type="project" value="TreeGrafter"/>
</dbReference>
<dbReference type="PRINTS" id="PR00081">
    <property type="entry name" value="GDHRDH"/>
</dbReference>
<dbReference type="STRING" id="1408163.A0A0F4YJ54"/>
<accession>A0A0F4YJ54</accession>
<evidence type="ECO:0000313" key="5">
    <source>
        <dbReference type="Proteomes" id="UP000053958"/>
    </source>
</evidence>